<proteinExistence type="predicted"/>
<evidence type="ECO:0000313" key="1">
    <source>
        <dbReference type="EMBL" id="ETO73280.1"/>
    </source>
</evidence>
<reference evidence="1 2" key="1">
    <citation type="submission" date="2013-11" db="EMBL/GenBank/DDBJ databases">
        <title>The Genome Sequence of Phytophthora parasitica P1976.</title>
        <authorList>
            <consortium name="The Broad Institute Genomics Platform"/>
            <person name="Russ C."/>
            <person name="Tyler B."/>
            <person name="Panabieres F."/>
            <person name="Shan W."/>
            <person name="Tripathy S."/>
            <person name="Grunwald N."/>
            <person name="Machado M."/>
            <person name="Johnson C.S."/>
            <person name="Walker B."/>
            <person name="Young S."/>
            <person name="Zeng Q."/>
            <person name="Gargeya S."/>
            <person name="Fitzgerald M."/>
            <person name="Haas B."/>
            <person name="Abouelleil A."/>
            <person name="Allen A.W."/>
            <person name="Alvarado L."/>
            <person name="Arachchi H.M."/>
            <person name="Berlin A.M."/>
            <person name="Chapman S.B."/>
            <person name="Gainer-Dewar J."/>
            <person name="Goldberg J."/>
            <person name="Griggs A."/>
            <person name="Gujja S."/>
            <person name="Hansen M."/>
            <person name="Howarth C."/>
            <person name="Imamovic A."/>
            <person name="Ireland A."/>
            <person name="Larimer J."/>
            <person name="McCowan C."/>
            <person name="Murphy C."/>
            <person name="Pearson M."/>
            <person name="Poon T.W."/>
            <person name="Priest M."/>
            <person name="Roberts A."/>
            <person name="Saif S."/>
            <person name="Shea T."/>
            <person name="Sisk P."/>
            <person name="Sykes S."/>
            <person name="Wortman J."/>
            <person name="Nusbaum C."/>
            <person name="Birren B."/>
        </authorList>
    </citation>
    <scope>NUCLEOTIDE SEQUENCE [LARGE SCALE GENOMIC DNA]</scope>
    <source>
        <strain evidence="1 2">P1976</strain>
    </source>
</reference>
<gene>
    <name evidence="1" type="ORF">F444_10772</name>
</gene>
<dbReference type="Proteomes" id="UP000028582">
    <property type="component" value="Unassembled WGS sequence"/>
</dbReference>
<organism evidence="1 2">
    <name type="scientific">Phytophthora nicotianae P1976</name>
    <dbReference type="NCBI Taxonomy" id="1317066"/>
    <lineage>
        <taxon>Eukaryota</taxon>
        <taxon>Sar</taxon>
        <taxon>Stramenopiles</taxon>
        <taxon>Oomycota</taxon>
        <taxon>Peronosporomycetes</taxon>
        <taxon>Peronosporales</taxon>
        <taxon>Peronosporaceae</taxon>
        <taxon>Phytophthora</taxon>
    </lineage>
</organism>
<comment type="caution">
    <text evidence="1">The sequence shown here is derived from an EMBL/GenBank/DDBJ whole genome shotgun (WGS) entry which is preliminary data.</text>
</comment>
<sequence length="32" mass="3724">MEQHNLSKPADDGTYDLKQFPVLELDRHVDVL</sequence>
<name>A0A081A319_PHYNI</name>
<accession>A0A081A319</accession>
<evidence type="ECO:0000313" key="2">
    <source>
        <dbReference type="Proteomes" id="UP000028582"/>
    </source>
</evidence>
<dbReference type="EMBL" id="ANJA01001927">
    <property type="protein sequence ID" value="ETO73280.1"/>
    <property type="molecule type" value="Genomic_DNA"/>
</dbReference>
<protein>
    <submittedName>
        <fullName evidence="1">Uncharacterized protein</fullName>
    </submittedName>
</protein>
<dbReference type="AlphaFoldDB" id="A0A081A319"/>